<dbReference type="PANTHER" id="PTHR24064">
    <property type="entry name" value="SOLUTE CARRIER FAMILY 22 MEMBER"/>
    <property type="match status" value="1"/>
</dbReference>
<evidence type="ECO:0000256" key="4">
    <source>
        <dbReference type="ARBA" id="ARBA00023136"/>
    </source>
</evidence>
<evidence type="ECO:0000256" key="1">
    <source>
        <dbReference type="ARBA" id="ARBA00004141"/>
    </source>
</evidence>
<dbReference type="Gene3D" id="1.20.1250.20">
    <property type="entry name" value="MFS general substrate transporter like domains"/>
    <property type="match status" value="1"/>
</dbReference>
<name>A0A1V9X6Q2_9ACAR</name>
<comment type="caution">
    <text evidence="7">The sequence shown here is derived from an EMBL/GenBank/DDBJ whole genome shotgun (WGS) entry which is preliminary data.</text>
</comment>
<gene>
    <name evidence="7" type="ORF">BIW11_12423</name>
</gene>
<protein>
    <submittedName>
        <fullName evidence="7">Organic cation transporter protein-like</fullName>
    </submittedName>
</protein>
<feature type="transmembrane region" description="Helical" evidence="5">
    <location>
        <begin position="369"/>
        <end position="388"/>
    </location>
</feature>
<dbReference type="SUPFAM" id="SSF103473">
    <property type="entry name" value="MFS general substrate transporter"/>
    <property type="match status" value="1"/>
</dbReference>
<dbReference type="GO" id="GO:0016020">
    <property type="term" value="C:membrane"/>
    <property type="evidence" value="ECO:0007669"/>
    <property type="project" value="UniProtKB-SubCell"/>
</dbReference>
<feature type="transmembrane region" description="Helical" evidence="5">
    <location>
        <begin position="163"/>
        <end position="183"/>
    </location>
</feature>
<feature type="domain" description="Major facilitator superfamily (MFS) profile" evidence="6">
    <location>
        <begin position="61"/>
        <end position="479"/>
    </location>
</feature>
<proteinExistence type="predicted"/>
<dbReference type="Proteomes" id="UP000192247">
    <property type="component" value="Unassembled WGS sequence"/>
</dbReference>
<comment type="subcellular location">
    <subcellularLocation>
        <location evidence="1">Membrane</location>
        <topology evidence="1">Multi-pass membrane protein</topology>
    </subcellularLocation>
</comment>
<reference evidence="7 8" key="1">
    <citation type="journal article" date="2017" name="Gigascience">
        <title>Draft genome of the honey bee ectoparasitic mite, Tropilaelaps mercedesae, is shaped by the parasitic life history.</title>
        <authorList>
            <person name="Dong X."/>
            <person name="Armstrong S.D."/>
            <person name="Xia D."/>
            <person name="Makepeace B.L."/>
            <person name="Darby A.C."/>
            <person name="Kadowaki T."/>
        </authorList>
    </citation>
    <scope>NUCLEOTIDE SEQUENCE [LARGE SCALE GENOMIC DNA]</scope>
    <source>
        <strain evidence="7">Wuxi-XJTLU</strain>
    </source>
</reference>
<feature type="transmembrane region" description="Helical" evidence="5">
    <location>
        <begin position="226"/>
        <end position="244"/>
    </location>
</feature>
<dbReference type="OrthoDB" id="6412567at2759"/>
<keyword evidence="3 5" id="KW-1133">Transmembrane helix</keyword>
<organism evidence="7 8">
    <name type="scientific">Tropilaelaps mercedesae</name>
    <dbReference type="NCBI Taxonomy" id="418985"/>
    <lineage>
        <taxon>Eukaryota</taxon>
        <taxon>Metazoa</taxon>
        <taxon>Ecdysozoa</taxon>
        <taxon>Arthropoda</taxon>
        <taxon>Chelicerata</taxon>
        <taxon>Arachnida</taxon>
        <taxon>Acari</taxon>
        <taxon>Parasitiformes</taxon>
        <taxon>Mesostigmata</taxon>
        <taxon>Gamasina</taxon>
        <taxon>Dermanyssoidea</taxon>
        <taxon>Laelapidae</taxon>
        <taxon>Tropilaelaps</taxon>
    </lineage>
</organism>
<feature type="transmembrane region" description="Helical" evidence="5">
    <location>
        <begin position="400"/>
        <end position="419"/>
    </location>
</feature>
<dbReference type="Pfam" id="PF00083">
    <property type="entry name" value="Sugar_tr"/>
    <property type="match status" value="1"/>
</dbReference>
<dbReference type="GO" id="GO:0022857">
    <property type="term" value="F:transmembrane transporter activity"/>
    <property type="evidence" value="ECO:0007669"/>
    <property type="project" value="InterPro"/>
</dbReference>
<accession>A0A1V9X6Q2</accession>
<evidence type="ECO:0000313" key="7">
    <source>
        <dbReference type="EMBL" id="OQR69174.1"/>
    </source>
</evidence>
<dbReference type="EMBL" id="MNPL01021927">
    <property type="protein sequence ID" value="OQR69174.1"/>
    <property type="molecule type" value="Genomic_DNA"/>
</dbReference>
<keyword evidence="4 5" id="KW-0472">Membrane</keyword>
<dbReference type="InterPro" id="IPR020846">
    <property type="entry name" value="MFS_dom"/>
</dbReference>
<keyword evidence="2 5" id="KW-0812">Transmembrane</keyword>
<dbReference type="InParanoid" id="A0A1V9X6Q2"/>
<dbReference type="AlphaFoldDB" id="A0A1V9X6Q2"/>
<feature type="transmembrane region" description="Helical" evidence="5">
    <location>
        <begin position="313"/>
        <end position="334"/>
    </location>
</feature>
<dbReference type="InterPro" id="IPR005828">
    <property type="entry name" value="MFS_sugar_transport-like"/>
</dbReference>
<feature type="transmembrane region" description="Helical" evidence="5">
    <location>
        <begin position="340"/>
        <end position="362"/>
    </location>
</feature>
<keyword evidence="8" id="KW-1185">Reference proteome</keyword>
<evidence type="ECO:0000256" key="2">
    <source>
        <dbReference type="ARBA" id="ARBA00022692"/>
    </source>
</evidence>
<dbReference type="PROSITE" id="PS50850">
    <property type="entry name" value="MFS"/>
    <property type="match status" value="1"/>
</dbReference>
<dbReference type="STRING" id="418985.A0A1V9X6Q2"/>
<evidence type="ECO:0000256" key="5">
    <source>
        <dbReference type="SAM" id="Phobius"/>
    </source>
</evidence>
<feature type="transmembrane region" description="Helical" evidence="5">
    <location>
        <begin position="140"/>
        <end position="157"/>
    </location>
</feature>
<evidence type="ECO:0000313" key="8">
    <source>
        <dbReference type="Proteomes" id="UP000192247"/>
    </source>
</evidence>
<dbReference type="FunCoup" id="A0A1V9X6Q2">
    <property type="interactions" value="23"/>
</dbReference>
<feature type="transmembrane region" description="Helical" evidence="5">
    <location>
        <begin position="12"/>
        <end position="31"/>
    </location>
</feature>
<evidence type="ECO:0000256" key="3">
    <source>
        <dbReference type="ARBA" id="ARBA00022989"/>
    </source>
</evidence>
<evidence type="ECO:0000259" key="6">
    <source>
        <dbReference type="PROSITE" id="PS50850"/>
    </source>
</evidence>
<dbReference type="InterPro" id="IPR036259">
    <property type="entry name" value="MFS_trans_sf"/>
</dbReference>
<feature type="transmembrane region" description="Helical" evidence="5">
    <location>
        <begin position="454"/>
        <end position="474"/>
    </location>
</feature>
<sequence length="505" mass="57377">MDEFLENRGRWHWAILTMNAYVAVPHAWLVMAPSFMAPSKQDFWCVTPHDTNHTRLQRSTVFNSSLVNPRCFTNGTGHMEKCTDWEFDTSDFSRTFQMDFHTVCDDEVLNSVHRSVMMAGLMVGNFTFSHLSDWFGRRPLIFTCVFIQLLFNLLLLASPDFNWVLVITFLLACGYGGLQNIPFAMTMESVGPSQRAFVSTCEEVGWIVGLSIFPAFTYLITDWRYLQVALVGPVLLTLIICIWCDESPRWLVANGHMDRARALLLKIGRINRIKDYSNKVECILEASKEKAEKHTKATVVDLFRDWSLGKMAISFYVQFAVSVLLYFSLIFLIVDIGTNPHLNLFISGLLELPLIPICYFTLRKLSRKTLYVFVYLPPFLASIALAVLPEGLTWTEGSLAMVSKWAAQVLFTLLVVHVAECFPTQVRALAVGTSLTMSRLGAIVAPFMNRLETRWRNVLCILVALFGYLWSLALPETSQETLHDTLTETRRKFKQEPDSSMPAPG</sequence>